<evidence type="ECO:0000313" key="1">
    <source>
        <dbReference type="EMBL" id="KAK7486791.1"/>
    </source>
</evidence>
<sequence>MGCWFCVWCIEMHRMCWKGVQSTDNGKLHPLPMNPLTLPLPDTDMHKNQKVLVLPFYCTLVVFVAVDPEKQLALPTRNTLGTFLIQQLA</sequence>
<dbReference type="AlphaFoldDB" id="A0ABD0KHX5"/>
<organism evidence="1 2">
    <name type="scientific">Batillaria attramentaria</name>
    <dbReference type="NCBI Taxonomy" id="370345"/>
    <lineage>
        <taxon>Eukaryota</taxon>
        <taxon>Metazoa</taxon>
        <taxon>Spiralia</taxon>
        <taxon>Lophotrochozoa</taxon>
        <taxon>Mollusca</taxon>
        <taxon>Gastropoda</taxon>
        <taxon>Caenogastropoda</taxon>
        <taxon>Sorbeoconcha</taxon>
        <taxon>Cerithioidea</taxon>
        <taxon>Batillariidae</taxon>
        <taxon>Batillaria</taxon>
    </lineage>
</organism>
<comment type="caution">
    <text evidence="1">The sequence shown here is derived from an EMBL/GenBank/DDBJ whole genome shotgun (WGS) entry which is preliminary data.</text>
</comment>
<evidence type="ECO:0000313" key="2">
    <source>
        <dbReference type="Proteomes" id="UP001519460"/>
    </source>
</evidence>
<dbReference type="EMBL" id="JACVVK020000173">
    <property type="protein sequence ID" value="KAK7486791.1"/>
    <property type="molecule type" value="Genomic_DNA"/>
</dbReference>
<keyword evidence="2" id="KW-1185">Reference proteome</keyword>
<protein>
    <submittedName>
        <fullName evidence="1">Uncharacterized protein</fullName>
    </submittedName>
</protein>
<reference evidence="1 2" key="1">
    <citation type="journal article" date="2023" name="Sci. Data">
        <title>Genome assembly of the Korean intertidal mud-creeper Batillaria attramentaria.</title>
        <authorList>
            <person name="Patra A.K."/>
            <person name="Ho P.T."/>
            <person name="Jun S."/>
            <person name="Lee S.J."/>
            <person name="Kim Y."/>
            <person name="Won Y.J."/>
        </authorList>
    </citation>
    <scope>NUCLEOTIDE SEQUENCE [LARGE SCALE GENOMIC DNA]</scope>
    <source>
        <strain evidence="1">Wonlab-2016</strain>
    </source>
</reference>
<dbReference type="Proteomes" id="UP001519460">
    <property type="component" value="Unassembled WGS sequence"/>
</dbReference>
<proteinExistence type="predicted"/>
<accession>A0ABD0KHX5</accession>
<gene>
    <name evidence="1" type="ORF">BaRGS_00021938</name>
</gene>
<name>A0ABD0KHX5_9CAEN</name>